<dbReference type="PaxDb" id="121845-A0A1S3DC74"/>
<accession>A0A1S3DC74</accession>
<dbReference type="AlphaFoldDB" id="A0A1S3DC74"/>
<gene>
    <name evidence="2" type="primary">LOC103515366</name>
</gene>
<proteinExistence type="predicted"/>
<dbReference type="RefSeq" id="XP_008478826.1">
    <property type="nucleotide sequence ID" value="XM_008480604.2"/>
</dbReference>
<name>A0A1S3DC74_DIACI</name>
<dbReference type="Proteomes" id="UP000079169">
    <property type="component" value="Unplaced"/>
</dbReference>
<keyword evidence="1" id="KW-1185">Reference proteome</keyword>
<dbReference type="GeneID" id="103515366"/>
<dbReference type="KEGG" id="dci:103515366"/>
<protein>
    <submittedName>
        <fullName evidence="2">Uncharacterized protein LOC103515366</fullName>
    </submittedName>
</protein>
<reference evidence="2" key="1">
    <citation type="submission" date="2025-08" db="UniProtKB">
        <authorList>
            <consortium name="RefSeq"/>
        </authorList>
    </citation>
    <scope>IDENTIFICATION</scope>
</reference>
<evidence type="ECO:0000313" key="2">
    <source>
        <dbReference type="RefSeq" id="XP_008478826.1"/>
    </source>
</evidence>
<evidence type="ECO:0000313" key="1">
    <source>
        <dbReference type="Proteomes" id="UP000079169"/>
    </source>
</evidence>
<sequence length="111" mass="12409">MNMSMGLDAATGKQLFTVHYKKPIVPPSLADASVETERPKLLYVKPAEIIARYTSLTDEDDALPMILNVPQEGKYVVDDEPKILKYNQTHLKDSDESLVEDSDDNIEMPAT</sequence>
<organism evidence="1 2">
    <name type="scientific">Diaphorina citri</name>
    <name type="common">Asian citrus psyllid</name>
    <dbReference type="NCBI Taxonomy" id="121845"/>
    <lineage>
        <taxon>Eukaryota</taxon>
        <taxon>Metazoa</taxon>
        <taxon>Ecdysozoa</taxon>
        <taxon>Arthropoda</taxon>
        <taxon>Hexapoda</taxon>
        <taxon>Insecta</taxon>
        <taxon>Pterygota</taxon>
        <taxon>Neoptera</taxon>
        <taxon>Paraneoptera</taxon>
        <taxon>Hemiptera</taxon>
        <taxon>Sternorrhyncha</taxon>
        <taxon>Psylloidea</taxon>
        <taxon>Psyllidae</taxon>
        <taxon>Diaphorininae</taxon>
        <taxon>Diaphorina</taxon>
    </lineage>
</organism>